<dbReference type="GO" id="GO:0032784">
    <property type="term" value="P:regulation of DNA-templated transcription elongation"/>
    <property type="evidence" value="ECO:0007669"/>
    <property type="project" value="InterPro"/>
</dbReference>
<evidence type="ECO:0000256" key="1">
    <source>
        <dbReference type="ARBA" id="ARBA00023015"/>
    </source>
</evidence>
<accession>A0A918WM66</accession>
<dbReference type="InterPro" id="IPR001437">
    <property type="entry name" value="Tscrpt_elong_fac_GreA/B_C"/>
</dbReference>
<dbReference type="Proteomes" id="UP000644507">
    <property type="component" value="Unassembled WGS sequence"/>
</dbReference>
<keyword evidence="1" id="KW-0805">Transcription regulation</keyword>
<dbReference type="AlphaFoldDB" id="A0A918WM66"/>
<dbReference type="InterPro" id="IPR023459">
    <property type="entry name" value="Tscrpt_elong_fac_GreA/B_fam"/>
</dbReference>
<dbReference type="PANTHER" id="PTHR30437">
    <property type="entry name" value="TRANSCRIPTION ELONGATION FACTOR GREA"/>
    <property type="match status" value="1"/>
</dbReference>
<dbReference type="RefSeq" id="WP_189570698.1">
    <property type="nucleotide sequence ID" value="NZ_BMXI01000011.1"/>
</dbReference>
<evidence type="ECO:0000313" key="5">
    <source>
        <dbReference type="EMBL" id="GHC58339.1"/>
    </source>
</evidence>
<feature type="domain" description="Transcription elongation factor GreA/GreB C-terminal" evidence="3">
    <location>
        <begin position="548"/>
        <end position="616"/>
    </location>
</feature>
<dbReference type="GO" id="GO:0006354">
    <property type="term" value="P:DNA-templated transcription elongation"/>
    <property type="evidence" value="ECO:0007669"/>
    <property type="project" value="TreeGrafter"/>
</dbReference>
<dbReference type="GO" id="GO:0003677">
    <property type="term" value="F:DNA binding"/>
    <property type="evidence" value="ECO:0007669"/>
    <property type="project" value="InterPro"/>
</dbReference>
<dbReference type="Pfam" id="PF01272">
    <property type="entry name" value="GreA_GreB"/>
    <property type="match status" value="1"/>
</dbReference>
<organism evidence="5 6">
    <name type="scientific">Roseibacillus persicicus</name>
    <dbReference type="NCBI Taxonomy" id="454148"/>
    <lineage>
        <taxon>Bacteria</taxon>
        <taxon>Pseudomonadati</taxon>
        <taxon>Verrucomicrobiota</taxon>
        <taxon>Verrucomicrobiia</taxon>
        <taxon>Verrucomicrobiales</taxon>
        <taxon>Verrucomicrobiaceae</taxon>
        <taxon>Roseibacillus</taxon>
    </lineage>
</organism>
<keyword evidence="6" id="KW-1185">Reference proteome</keyword>
<dbReference type="EMBL" id="BMXI01000011">
    <property type="protein sequence ID" value="GHC58339.1"/>
    <property type="molecule type" value="Genomic_DNA"/>
</dbReference>
<evidence type="ECO:0000256" key="2">
    <source>
        <dbReference type="ARBA" id="ARBA00023163"/>
    </source>
</evidence>
<dbReference type="InterPro" id="IPR022691">
    <property type="entry name" value="Tscrpt_elong_fac_GreA/B_N"/>
</dbReference>
<dbReference type="PANTHER" id="PTHR30437:SF4">
    <property type="entry name" value="TRANSCRIPTION ELONGATION FACTOR GREA"/>
    <property type="match status" value="1"/>
</dbReference>
<name>A0A918WM66_9BACT</name>
<dbReference type="Pfam" id="PF03449">
    <property type="entry name" value="GreA_GreB_N"/>
    <property type="match status" value="1"/>
</dbReference>
<reference evidence="5" key="2">
    <citation type="submission" date="2020-09" db="EMBL/GenBank/DDBJ databases">
        <authorList>
            <person name="Sun Q."/>
            <person name="Kim S."/>
        </authorList>
    </citation>
    <scope>NUCLEOTIDE SEQUENCE</scope>
    <source>
        <strain evidence="5">KCTC 12988</strain>
    </source>
</reference>
<gene>
    <name evidence="5" type="ORF">GCM10007100_26620</name>
</gene>
<reference evidence="5" key="1">
    <citation type="journal article" date="2014" name="Int. J. Syst. Evol. Microbiol.">
        <title>Complete genome sequence of Corynebacterium casei LMG S-19264T (=DSM 44701T), isolated from a smear-ripened cheese.</title>
        <authorList>
            <consortium name="US DOE Joint Genome Institute (JGI-PGF)"/>
            <person name="Walter F."/>
            <person name="Albersmeier A."/>
            <person name="Kalinowski J."/>
            <person name="Ruckert C."/>
        </authorList>
    </citation>
    <scope>NUCLEOTIDE SEQUENCE</scope>
    <source>
        <strain evidence="5">KCTC 12988</strain>
    </source>
</reference>
<evidence type="ECO:0000313" key="6">
    <source>
        <dbReference type="Proteomes" id="UP000644507"/>
    </source>
</evidence>
<dbReference type="GO" id="GO:0070063">
    <property type="term" value="F:RNA polymerase binding"/>
    <property type="evidence" value="ECO:0007669"/>
    <property type="project" value="InterPro"/>
</dbReference>
<evidence type="ECO:0000259" key="3">
    <source>
        <dbReference type="Pfam" id="PF01272"/>
    </source>
</evidence>
<evidence type="ECO:0008006" key="7">
    <source>
        <dbReference type="Google" id="ProtNLM"/>
    </source>
</evidence>
<dbReference type="Gene3D" id="3.10.50.30">
    <property type="entry name" value="Transcription elongation factor, GreA/GreB, C-terminal domain"/>
    <property type="match status" value="1"/>
</dbReference>
<dbReference type="SUPFAM" id="SSF54534">
    <property type="entry name" value="FKBP-like"/>
    <property type="match status" value="1"/>
</dbReference>
<dbReference type="SUPFAM" id="SSF46557">
    <property type="entry name" value="GreA transcript cleavage protein, N-terminal domain"/>
    <property type="match status" value="1"/>
</dbReference>
<sequence>MPFVFRIRKVRLMHPDVAKLVEAGRLTEEVGNRLNELAPGSFCLHKSWGAGKVESWDLFGGKVTIDFEREREPQTMGLKLALSKTEPLADDDFRAERVAKLGELRDLAANDPAELIVRMLQSHGGTLKPDAVDKELCGTIIPEEDYKKWWDKAKKIAREGGRVVVPSKRTEPLILRDENMSPLESLVGEFREARDLKTKIGVLDSLKNETDGLKADPEVLQELAKEIDEAVKKGIRLHLGQALDLLACRDELFTAVEGAELADGSLRIPDALGLADGDVASQVTSLAAARQRRIYEAFPAAYGDDWIKKLMGVFEKVGTRGVNEIAKMLLAEDQFEPLLKHIKKGISLRTLSGEALMWICRERNGNAAKVFSTEVGFAMLSVIEAGAVDDGPRKGTRLQNLLMDDKKLIPDLLKDIDLNEARNFARKLLQSPALAELDRKSLMARVIKAHPETQDLVTGAVKEEKDESLVVSWESLKKRKEEFADLVNNQIPQNLKDKKLAASYGDLRENFEYHAAKQKEAVLNHQRTQMEKELENAQGTDFAKPDTSAVTIGTIVTLEKDGDEKTYTILGAWDSVPEENIVSYLSEVGRVLIGKKVGEQVDVKDLETEVMETRVIKSIEAYNKG</sequence>
<dbReference type="InterPro" id="IPR036805">
    <property type="entry name" value="Tscrpt_elong_fac_GreA/B_N_sf"/>
</dbReference>
<evidence type="ECO:0000259" key="4">
    <source>
        <dbReference type="Pfam" id="PF03449"/>
    </source>
</evidence>
<feature type="domain" description="Transcription elongation factor GreA/GreB N-terminal" evidence="4">
    <location>
        <begin position="471"/>
        <end position="538"/>
    </location>
</feature>
<comment type="caution">
    <text evidence="5">The sequence shown here is derived from an EMBL/GenBank/DDBJ whole genome shotgun (WGS) entry which is preliminary data.</text>
</comment>
<keyword evidence="2" id="KW-0804">Transcription</keyword>
<protein>
    <recommendedName>
        <fullName evidence="7">Transcription elongation factor GreA</fullName>
    </recommendedName>
</protein>
<proteinExistence type="predicted"/>
<dbReference type="Gene3D" id="1.10.287.180">
    <property type="entry name" value="Transcription elongation factor, GreA/GreB, N-terminal domain"/>
    <property type="match status" value="1"/>
</dbReference>
<dbReference type="InterPro" id="IPR036953">
    <property type="entry name" value="GreA/GreB_C_sf"/>
</dbReference>